<dbReference type="RefSeq" id="WP_008712785.1">
    <property type="nucleotide sequence ID" value="NZ_CABKQM010000008.1"/>
</dbReference>
<comment type="caution">
    <text evidence="13">The sequence shown here is derived from an EMBL/GenBank/DDBJ whole genome shotgun (WGS) entry which is preliminary data.</text>
</comment>
<evidence type="ECO:0000313" key="14">
    <source>
        <dbReference type="Proteomes" id="UP001205919"/>
    </source>
</evidence>
<dbReference type="Pfam" id="PF02096">
    <property type="entry name" value="60KD_IMP"/>
    <property type="match status" value="1"/>
</dbReference>
<keyword evidence="14" id="KW-1185">Reference proteome</keyword>
<feature type="transmembrane region" description="Helical" evidence="11">
    <location>
        <begin position="208"/>
        <end position="227"/>
    </location>
</feature>
<dbReference type="InterPro" id="IPR001708">
    <property type="entry name" value="YidC/ALB3/OXA1/COX18"/>
</dbReference>
<dbReference type="GO" id="GO:0051205">
    <property type="term" value="P:protein insertion into membrane"/>
    <property type="evidence" value="ECO:0007669"/>
    <property type="project" value="TreeGrafter"/>
</dbReference>
<evidence type="ECO:0000256" key="10">
    <source>
        <dbReference type="SAM" id="MobiDB-lite"/>
    </source>
</evidence>
<keyword evidence="6 11" id="KW-1133">Transmembrane helix</keyword>
<dbReference type="PANTHER" id="PTHR12428">
    <property type="entry name" value="OXA1"/>
    <property type="match status" value="1"/>
</dbReference>
<evidence type="ECO:0000256" key="5">
    <source>
        <dbReference type="ARBA" id="ARBA00022927"/>
    </source>
</evidence>
<evidence type="ECO:0000259" key="12">
    <source>
        <dbReference type="Pfam" id="PF02096"/>
    </source>
</evidence>
<dbReference type="GeneID" id="95756878"/>
<dbReference type="GO" id="GO:0005886">
    <property type="term" value="C:plasma membrane"/>
    <property type="evidence" value="ECO:0007669"/>
    <property type="project" value="UniProtKB-SubCell"/>
</dbReference>
<keyword evidence="2" id="KW-0813">Transport</keyword>
<dbReference type="GO" id="GO:0015031">
    <property type="term" value="P:protein transport"/>
    <property type="evidence" value="ECO:0007669"/>
    <property type="project" value="UniProtKB-KW"/>
</dbReference>
<dbReference type="GO" id="GO:0032977">
    <property type="term" value="F:membrane insertase activity"/>
    <property type="evidence" value="ECO:0007669"/>
    <property type="project" value="InterPro"/>
</dbReference>
<feature type="transmembrane region" description="Helical" evidence="11">
    <location>
        <begin position="91"/>
        <end position="112"/>
    </location>
</feature>
<dbReference type="CDD" id="cd20070">
    <property type="entry name" value="5TM_YidC_Alb3"/>
    <property type="match status" value="1"/>
</dbReference>
<keyword evidence="5" id="KW-0653">Protein transport</keyword>
<keyword evidence="8" id="KW-0143">Chaperone</keyword>
<feature type="transmembrane region" description="Helical" evidence="11">
    <location>
        <begin position="168"/>
        <end position="187"/>
    </location>
</feature>
<feature type="domain" description="Membrane insertase YidC/Oxa/ALB C-terminal" evidence="12">
    <location>
        <begin position="26"/>
        <end position="241"/>
    </location>
</feature>
<organism evidence="13 14">
    <name type="scientific">Cloacibacillus evryensis</name>
    <dbReference type="NCBI Taxonomy" id="508460"/>
    <lineage>
        <taxon>Bacteria</taxon>
        <taxon>Thermotogati</taxon>
        <taxon>Synergistota</taxon>
        <taxon>Synergistia</taxon>
        <taxon>Synergistales</taxon>
        <taxon>Synergistaceae</taxon>
        <taxon>Cloacibacillus</taxon>
    </lineage>
</organism>
<protein>
    <submittedName>
        <fullName evidence="13">YidC/Oxa1 family membrane protein insertase</fullName>
    </submittedName>
</protein>
<keyword evidence="3" id="KW-1003">Cell membrane</keyword>
<evidence type="ECO:0000256" key="3">
    <source>
        <dbReference type="ARBA" id="ARBA00022475"/>
    </source>
</evidence>
<dbReference type="Proteomes" id="UP001205919">
    <property type="component" value="Unassembled WGS sequence"/>
</dbReference>
<sequence length="271" mass="29912">MGAIWNGASELLLSILEFFYGITHSYGLAIILLTIAVRIALYPLNQKQMLSMQHMQKIQPMLKVIQEKYANDREKMNQETMRLYKEYKVNPAAGCLPLVVQLPILILLFNVLRTYDFADTAFFGVLLGSSTTAGLAKAFGIAAAANGEYSIMAVLSAVVTNPAGLAHVNFYLGNLILLISISVLTWAQQKLSGGNNPQMAMMNTIMPFFMAFICLSMPGGVMLYWGLSSLIGVAQQYFVMKKTTQELAVKPTLHKNKPVNPADDDDEDDED</sequence>
<evidence type="ECO:0000256" key="1">
    <source>
        <dbReference type="ARBA" id="ARBA00004651"/>
    </source>
</evidence>
<evidence type="ECO:0000256" key="6">
    <source>
        <dbReference type="ARBA" id="ARBA00022989"/>
    </source>
</evidence>
<keyword evidence="4 9" id="KW-0812">Transmembrane</keyword>
<evidence type="ECO:0000256" key="4">
    <source>
        <dbReference type="ARBA" id="ARBA00022692"/>
    </source>
</evidence>
<reference evidence="13 14" key="1">
    <citation type="submission" date="2022-06" db="EMBL/GenBank/DDBJ databases">
        <title>Isolation of gut microbiota from human fecal samples.</title>
        <authorList>
            <person name="Pamer E.G."/>
            <person name="Barat B."/>
            <person name="Waligurski E."/>
            <person name="Medina S."/>
            <person name="Paddock L."/>
            <person name="Mostad J."/>
        </authorList>
    </citation>
    <scope>NUCLEOTIDE SEQUENCE [LARGE SCALE GENOMIC DNA]</scope>
    <source>
        <strain evidence="13 14">DFI.9.90</strain>
    </source>
</reference>
<feature type="transmembrane region" description="Helical" evidence="11">
    <location>
        <begin position="18"/>
        <end position="41"/>
    </location>
</feature>
<dbReference type="InterPro" id="IPR047196">
    <property type="entry name" value="YidC_ALB_C"/>
</dbReference>
<dbReference type="NCBIfam" id="TIGR03592">
    <property type="entry name" value="yidC_oxa1_cterm"/>
    <property type="match status" value="1"/>
</dbReference>
<evidence type="ECO:0000256" key="2">
    <source>
        <dbReference type="ARBA" id="ARBA00022448"/>
    </source>
</evidence>
<dbReference type="AlphaFoldDB" id="A0AAW5JZM9"/>
<evidence type="ECO:0000313" key="13">
    <source>
        <dbReference type="EMBL" id="MCQ4813836.1"/>
    </source>
</evidence>
<accession>A0AAW5JZM9</accession>
<proteinExistence type="inferred from homology"/>
<comment type="similarity">
    <text evidence="9">Belongs to the OXA1/ALB3/YidC family.</text>
</comment>
<dbReference type="InterPro" id="IPR028055">
    <property type="entry name" value="YidC/Oxa/ALB_C"/>
</dbReference>
<keyword evidence="7 11" id="KW-0472">Membrane</keyword>
<evidence type="ECO:0000256" key="7">
    <source>
        <dbReference type="ARBA" id="ARBA00023136"/>
    </source>
</evidence>
<dbReference type="PANTHER" id="PTHR12428:SF65">
    <property type="entry name" value="CYTOCHROME C OXIDASE ASSEMBLY PROTEIN COX18, MITOCHONDRIAL"/>
    <property type="match status" value="1"/>
</dbReference>
<evidence type="ECO:0000256" key="11">
    <source>
        <dbReference type="SAM" id="Phobius"/>
    </source>
</evidence>
<feature type="compositionally biased region" description="Acidic residues" evidence="10">
    <location>
        <begin position="262"/>
        <end position="271"/>
    </location>
</feature>
<dbReference type="EMBL" id="JANFYT010000009">
    <property type="protein sequence ID" value="MCQ4813836.1"/>
    <property type="molecule type" value="Genomic_DNA"/>
</dbReference>
<evidence type="ECO:0000256" key="9">
    <source>
        <dbReference type="RuleBase" id="RU003945"/>
    </source>
</evidence>
<comment type="subcellular location">
    <subcellularLocation>
        <location evidence="1">Cell membrane</location>
        <topology evidence="1">Multi-pass membrane protein</topology>
    </subcellularLocation>
    <subcellularLocation>
        <location evidence="9">Membrane</location>
        <topology evidence="9">Multi-pass membrane protein</topology>
    </subcellularLocation>
</comment>
<feature type="region of interest" description="Disordered" evidence="10">
    <location>
        <begin position="251"/>
        <end position="271"/>
    </location>
</feature>
<evidence type="ECO:0000256" key="8">
    <source>
        <dbReference type="ARBA" id="ARBA00023186"/>
    </source>
</evidence>
<gene>
    <name evidence="13" type="ORF">NE630_05255</name>
</gene>
<name>A0AAW5JZM9_9BACT</name>